<dbReference type="Proteomes" id="UP000324585">
    <property type="component" value="Unassembled WGS sequence"/>
</dbReference>
<dbReference type="GO" id="GO:0033290">
    <property type="term" value="C:eukaryotic 48S preinitiation complex"/>
    <property type="evidence" value="ECO:0007669"/>
    <property type="project" value="UniProtKB-UniRule"/>
</dbReference>
<dbReference type="GO" id="GO:0016282">
    <property type="term" value="C:eukaryotic 43S preinitiation complex"/>
    <property type="evidence" value="ECO:0007669"/>
    <property type="project" value="UniProtKB-UniRule"/>
</dbReference>
<dbReference type="EMBL" id="VRMN01000001">
    <property type="protein sequence ID" value="KAA8499515.1"/>
    <property type="molecule type" value="Genomic_DNA"/>
</dbReference>
<dbReference type="InterPro" id="IPR040750">
    <property type="entry name" value="eIF3m_C_helix"/>
</dbReference>
<evidence type="ECO:0000256" key="1">
    <source>
        <dbReference type="ARBA" id="ARBA00008482"/>
    </source>
</evidence>
<accession>A0A5J4Z885</accession>
<dbReference type="SMART" id="SM00088">
    <property type="entry name" value="PINT"/>
    <property type="match status" value="1"/>
</dbReference>
<dbReference type="InterPro" id="IPR027528">
    <property type="entry name" value="eIF3m"/>
</dbReference>
<comment type="caution">
    <text evidence="7">The sequence shown here is derived from an EMBL/GenBank/DDBJ whole genome shotgun (WGS) entry which is preliminary data.</text>
</comment>
<evidence type="ECO:0000313" key="8">
    <source>
        <dbReference type="Proteomes" id="UP000324585"/>
    </source>
</evidence>
<comment type="subcellular location">
    <subcellularLocation>
        <location evidence="5">Cytoplasm</location>
    </subcellularLocation>
</comment>
<keyword evidence="8" id="KW-1185">Reference proteome</keyword>
<dbReference type="GO" id="GO:0001732">
    <property type="term" value="P:formation of cytoplasmic translation initiation complex"/>
    <property type="evidence" value="ECO:0007669"/>
    <property type="project" value="UniProtKB-UniRule"/>
</dbReference>
<organism evidence="7 8">
    <name type="scientific">Porphyridium purpureum</name>
    <name type="common">Red alga</name>
    <name type="synonym">Porphyridium cruentum</name>
    <dbReference type="NCBI Taxonomy" id="35688"/>
    <lineage>
        <taxon>Eukaryota</taxon>
        <taxon>Rhodophyta</taxon>
        <taxon>Bangiophyceae</taxon>
        <taxon>Porphyridiales</taxon>
        <taxon>Porphyridiaceae</taxon>
        <taxon>Porphyridium</taxon>
    </lineage>
</organism>
<dbReference type="HAMAP" id="MF_03012">
    <property type="entry name" value="eIF3m"/>
    <property type="match status" value="1"/>
</dbReference>
<comment type="subunit">
    <text evidence="5">Component of the eukaryotic translation initiation factor 3 (eIF-3) complex.</text>
</comment>
<dbReference type="GO" id="GO:0003743">
    <property type="term" value="F:translation initiation factor activity"/>
    <property type="evidence" value="ECO:0007669"/>
    <property type="project" value="UniProtKB-UniRule"/>
</dbReference>
<dbReference type="PANTHER" id="PTHR15350:SF2">
    <property type="entry name" value="EUKARYOTIC TRANSLATION INITIATION FACTOR 3 SUBUNIT M"/>
    <property type="match status" value="1"/>
</dbReference>
<dbReference type="SUPFAM" id="SSF46785">
    <property type="entry name" value="Winged helix' DNA-binding domain"/>
    <property type="match status" value="1"/>
</dbReference>
<evidence type="ECO:0000256" key="5">
    <source>
        <dbReference type="HAMAP-Rule" id="MF_03012"/>
    </source>
</evidence>
<sequence>MVATRDVNPREELRAAEFAAACEWLCENGGDEAAALAKQAKEHASSVGSKEKTLMLADALGAALRTIQIETAADAGEAGAAQKDATATVAANAAAVLLGNSVAKQRKTSLEGVAQVAMSALNTYAQMDQEAVRKLSANVSARKEDGAIRLRINSLLYNAVSDETPEGAAVRYEILMNMVRSAKDCGRVPIMRPVFLKVDGFMQKWNLDLAKRKALFEEIADALRSHAANARKPVKDEYQELALEFSTKALVAFDAEKASDTDQQTEQEKAASAVLGAIMLESRFRFDEWLEIEAVRKLESSHPHLWELLNIFVCKIIDDYIKFAEEHGDYLQNTLHLDHEYCLTKMRLLTFTSLGIQCQELSYGDVAKALRVEAAEVEDWIIQAISCGLVDAKLDQIQEKVIVNRATHRVFSKEQWQPLSARINAWKVNLDDLLDVLHRRSQMS</sequence>
<dbReference type="Pfam" id="PF01399">
    <property type="entry name" value="PCI"/>
    <property type="match status" value="1"/>
</dbReference>
<dbReference type="PANTHER" id="PTHR15350">
    <property type="entry name" value="COP9 SIGNALOSOME COMPLEX SUBUNIT 7/DENDRITIC CELL PROTEIN GA17"/>
    <property type="match status" value="1"/>
</dbReference>
<name>A0A5J4Z885_PORPP</name>
<evidence type="ECO:0000256" key="3">
    <source>
        <dbReference type="ARBA" id="ARBA00022540"/>
    </source>
</evidence>
<dbReference type="GO" id="GO:0071541">
    <property type="term" value="C:eukaryotic translation initiation factor 3 complex, eIF3m"/>
    <property type="evidence" value="ECO:0007669"/>
    <property type="project" value="UniProtKB-UniRule"/>
</dbReference>
<comment type="similarity">
    <text evidence="1">Belongs to the CSN7/EIF3M family. CSN7 subfamily.</text>
</comment>
<keyword evidence="4 5" id="KW-0648">Protein biosynthesis</keyword>
<dbReference type="OrthoDB" id="10267031at2759"/>
<dbReference type="InterPro" id="IPR045237">
    <property type="entry name" value="COPS7/eIF3m"/>
</dbReference>
<comment type="similarity">
    <text evidence="5">Belongs to the eIF-3 subunit M family.</text>
</comment>
<proteinExistence type="inferred from homology"/>
<comment type="function">
    <text evidence="5">Component of the eukaryotic translation initiation factor 3 (eIF-3) complex, which is involved in protein synthesis of a specialized repertoire of mRNAs and, together with other initiation factors, stimulates binding of mRNA and methionyl-tRNAi to the 40S ribosome. The eIF-3 complex specifically targets and initiates translation of a subset of mRNAs involved in cell proliferation.</text>
</comment>
<keyword evidence="2 5" id="KW-0963">Cytoplasm</keyword>
<keyword evidence="3 5" id="KW-0396">Initiation factor</keyword>
<dbReference type="OMA" id="VCLKALW"/>
<evidence type="ECO:0000313" key="7">
    <source>
        <dbReference type="EMBL" id="KAA8499515.1"/>
    </source>
</evidence>
<reference evidence="8" key="1">
    <citation type="journal article" date="2019" name="Nat. Commun.">
        <title>Expansion of phycobilisome linker gene families in mesophilic red algae.</title>
        <authorList>
            <person name="Lee J."/>
            <person name="Kim D."/>
            <person name="Bhattacharya D."/>
            <person name="Yoon H.S."/>
        </authorList>
    </citation>
    <scope>NUCLEOTIDE SEQUENCE [LARGE SCALE GENOMIC DNA]</scope>
    <source>
        <strain evidence="8">CCMP 1328</strain>
    </source>
</reference>
<dbReference type="InterPro" id="IPR000717">
    <property type="entry name" value="PCI_dom"/>
</dbReference>
<dbReference type="InterPro" id="IPR036390">
    <property type="entry name" value="WH_DNA-bd_sf"/>
</dbReference>
<gene>
    <name evidence="7" type="ORF">FVE85_7100</name>
</gene>
<feature type="domain" description="PCI" evidence="6">
    <location>
        <begin position="238"/>
        <end position="408"/>
    </location>
</feature>
<dbReference type="Pfam" id="PF18005">
    <property type="entry name" value="eIF3m_C_helix"/>
    <property type="match status" value="1"/>
</dbReference>
<evidence type="ECO:0000256" key="2">
    <source>
        <dbReference type="ARBA" id="ARBA00022490"/>
    </source>
</evidence>
<protein>
    <recommendedName>
        <fullName evidence="5">Eukaryotic translation initiation factor 3 subunit M</fullName>
        <shortName evidence="5">eIF3m</shortName>
    </recommendedName>
</protein>
<dbReference type="PROSITE" id="PS50250">
    <property type="entry name" value="PCI"/>
    <property type="match status" value="1"/>
</dbReference>
<evidence type="ECO:0000259" key="6">
    <source>
        <dbReference type="PROSITE" id="PS50250"/>
    </source>
</evidence>
<dbReference type="AlphaFoldDB" id="A0A5J4Z885"/>
<evidence type="ECO:0000256" key="4">
    <source>
        <dbReference type="ARBA" id="ARBA00022917"/>
    </source>
</evidence>